<dbReference type="InterPro" id="IPR002404">
    <property type="entry name" value="IRS_PTB"/>
</dbReference>
<protein>
    <recommendedName>
        <fullName evidence="6">WW domain-containing protein</fullName>
    </recommendedName>
</protein>
<dbReference type="Pfam" id="PF00788">
    <property type="entry name" value="RA"/>
    <property type="match status" value="1"/>
</dbReference>
<dbReference type="InterPro" id="IPR029071">
    <property type="entry name" value="Ubiquitin-like_domsf"/>
</dbReference>
<accession>A0A7S1CBC4</accession>
<dbReference type="PANTHER" id="PTHR19981">
    <property type="entry name" value="TALIN"/>
    <property type="match status" value="1"/>
</dbReference>
<dbReference type="InterPro" id="IPR019748">
    <property type="entry name" value="FERM_central"/>
</dbReference>
<dbReference type="GO" id="GO:0030036">
    <property type="term" value="P:actin cytoskeleton organization"/>
    <property type="evidence" value="ECO:0007669"/>
    <property type="project" value="TreeGrafter"/>
</dbReference>
<feature type="domain" description="WW" evidence="2">
    <location>
        <begin position="401"/>
        <end position="435"/>
    </location>
</feature>
<dbReference type="InterPro" id="IPR019749">
    <property type="entry name" value="Band_41_domain"/>
</dbReference>
<evidence type="ECO:0000259" key="3">
    <source>
        <dbReference type="PROSITE" id="PS50057"/>
    </source>
</evidence>
<dbReference type="Pfam" id="PF00397">
    <property type="entry name" value="WW"/>
    <property type="match status" value="1"/>
</dbReference>
<dbReference type="CDD" id="cd00201">
    <property type="entry name" value="WW"/>
    <property type="match status" value="1"/>
</dbReference>
<gene>
    <name evidence="5" type="ORF">BSP0115_LOCUS8022</name>
</gene>
<dbReference type="Gene3D" id="2.30.29.30">
    <property type="entry name" value="Pleckstrin-homology domain (PH domain)/Phosphotyrosine-binding domain (PTB)"/>
    <property type="match status" value="1"/>
</dbReference>
<dbReference type="EMBL" id="HBFS01011611">
    <property type="protein sequence ID" value="CAD8914769.1"/>
    <property type="molecule type" value="Transcribed_RNA"/>
</dbReference>
<dbReference type="GO" id="GO:0007165">
    <property type="term" value="P:signal transduction"/>
    <property type="evidence" value="ECO:0007669"/>
    <property type="project" value="InterPro"/>
</dbReference>
<feature type="compositionally biased region" description="Acidic residues" evidence="1">
    <location>
        <begin position="347"/>
        <end position="370"/>
    </location>
</feature>
<feature type="compositionally biased region" description="Low complexity" evidence="1">
    <location>
        <begin position="374"/>
        <end position="384"/>
    </location>
</feature>
<dbReference type="SUPFAM" id="SSF50729">
    <property type="entry name" value="PH domain-like"/>
    <property type="match status" value="1"/>
</dbReference>
<evidence type="ECO:0000256" key="1">
    <source>
        <dbReference type="SAM" id="MobiDB-lite"/>
    </source>
</evidence>
<dbReference type="GO" id="GO:0098609">
    <property type="term" value="P:cell-cell adhesion"/>
    <property type="evidence" value="ECO:0007669"/>
    <property type="project" value="TreeGrafter"/>
</dbReference>
<evidence type="ECO:0000313" key="5">
    <source>
        <dbReference type="EMBL" id="CAD8914769.1"/>
    </source>
</evidence>
<dbReference type="InterPro" id="IPR035963">
    <property type="entry name" value="FERM_2"/>
</dbReference>
<dbReference type="AlphaFoldDB" id="A0A7S1CBC4"/>
<feature type="compositionally biased region" description="Acidic residues" evidence="1">
    <location>
        <begin position="385"/>
        <end position="396"/>
    </location>
</feature>
<dbReference type="Gene3D" id="3.10.20.90">
    <property type="entry name" value="Phosphatidylinositol 3-kinase Catalytic Subunit, Chain A, domain 1"/>
    <property type="match status" value="1"/>
</dbReference>
<dbReference type="Pfam" id="PF00373">
    <property type="entry name" value="FERM_M"/>
    <property type="match status" value="1"/>
</dbReference>
<name>A0A7S1CBC4_9STRA</name>
<sequence>MAASGAGGKDIKVLSGKVIVRVNLLDNSQKTLLVEPTTTVQDVIRTMADKVGFANPADDCLNFSLHEVKDGVTIERALPGGAEVVPIQESWDDSNAKFVFQIKLFTASLMASTDSKIIYMAYIQSVYNIISGIYPVKLDDVAMLAALQLQNKFGDHNPDSHKPGFLTQSLLEYIPNPWFNIRTPKEWEEKLFVAHSELSTTTPMADYVAFVSGREYYGSTLFGVRQKFDRKMPKTLLLGVNAKGVLLLKPGKPPQKDDVEAATEMVVLASHPLSDIYRWAYKPGVNFYFEMKPEDDSEENPVYTFSTVEGQHIADMLTDYAMALLREMGLNPDGTRRDDRNMGAVESDGDDSEDESEADDVVVAEEEAKEEAEAAPAEAAAPEEAVAEEAPAEEAAAEGASDLPPGWIEVEDPDSGDIYYYNNDTGESAWDKPTA</sequence>
<feature type="domain" description="Ras-associating" evidence="4">
    <location>
        <begin position="16"/>
        <end position="105"/>
    </location>
</feature>
<dbReference type="CDD" id="cd14473">
    <property type="entry name" value="FERM_B-lobe"/>
    <property type="match status" value="1"/>
</dbReference>
<proteinExistence type="predicted"/>
<dbReference type="SMART" id="SM00295">
    <property type="entry name" value="B41"/>
    <property type="match status" value="1"/>
</dbReference>
<dbReference type="Gene3D" id="2.20.70.10">
    <property type="match status" value="1"/>
</dbReference>
<feature type="region of interest" description="Disordered" evidence="1">
    <location>
        <begin position="331"/>
        <end position="435"/>
    </location>
</feature>
<dbReference type="PROSITE" id="PS50200">
    <property type="entry name" value="RA"/>
    <property type="match status" value="1"/>
</dbReference>
<dbReference type="PROSITE" id="PS50020">
    <property type="entry name" value="WW_DOMAIN_2"/>
    <property type="match status" value="1"/>
</dbReference>
<feature type="domain" description="FERM" evidence="3">
    <location>
        <begin position="18"/>
        <end position="328"/>
    </location>
</feature>
<dbReference type="SMART" id="SM00314">
    <property type="entry name" value="RA"/>
    <property type="match status" value="1"/>
</dbReference>
<evidence type="ECO:0008006" key="6">
    <source>
        <dbReference type="Google" id="ProtNLM"/>
    </source>
</evidence>
<dbReference type="InterPro" id="IPR000159">
    <property type="entry name" value="RA_dom"/>
</dbReference>
<dbReference type="GO" id="GO:0005737">
    <property type="term" value="C:cytoplasm"/>
    <property type="evidence" value="ECO:0007669"/>
    <property type="project" value="TreeGrafter"/>
</dbReference>
<dbReference type="InterPro" id="IPR036020">
    <property type="entry name" value="WW_dom_sf"/>
</dbReference>
<organism evidence="5">
    <name type="scientific">Bicosoecida sp. CB-2014</name>
    <dbReference type="NCBI Taxonomy" id="1486930"/>
    <lineage>
        <taxon>Eukaryota</taxon>
        <taxon>Sar</taxon>
        <taxon>Stramenopiles</taxon>
        <taxon>Bigyra</taxon>
        <taxon>Opalozoa</taxon>
        <taxon>Bicosoecida</taxon>
    </lineage>
</organism>
<dbReference type="InterPro" id="IPR000299">
    <property type="entry name" value="FERM_domain"/>
</dbReference>
<dbReference type="GO" id="GO:0005886">
    <property type="term" value="C:plasma membrane"/>
    <property type="evidence" value="ECO:0007669"/>
    <property type="project" value="TreeGrafter"/>
</dbReference>
<dbReference type="InterPro" id="IPR011993">
    <property type="entry name" value="PH-like_dom_sf"/>
</dbReference>
<dbReference type="PANTHER" id="PTHR19981:SF1">
    <property type="entry name" value="RHEA, ISOFORM B"/>
    <property type="match status" value="1"/>
</dbReference>
<dbReference type="Pfam" id="PF02174">
    <property type="entry name" value="IRS"/>
    <property type="match status" value="1"/>
</dbReference>
<dbReference type="Gene3D" id="1.20.80.10">
    <property type="match status" value="1"/>
</dbReference>
<reference evidence="5" key="1">
    <citation type="submission" date="2021-01" db="EMBL/GenBank/DDBJ databases">
        <authorList>
            <person name="Corre E."/>
            <person name="Pelletier E."/>
            <person name="Niang G."/>
            <person name="Scheremetjew M."/>
            <person name="Finn R."/>
            <person name="Kale V."/>
            <person name="Holt S."/>
            <person name="Cochrane G."/>
            <person name="Meng A."/>
            <person name="Brown T."/>
            <person name="Cohen L."/>
        </authorList>
    </citation>
    <scope>NUCLEOTIDE SEQUENCE</scope>
    <source>
        <strain evidence="5">Ms1</strain>
    </source>
</reference>
<evidence type="ECO:0000259" key="4">
    <source>
        <dbReference type="PROSITE" id="PS50200"/>
    </source>
</evidence>
<dbReference type="SUPFAM" id="SSF54236">
    <property type="entry name" value="Ubiquitin-like"/>
    <property type="match status" value="1"/>
</dbReference>
<dbReference type="InterPro" id="IPR001202">
    <property type="entry name" value="WW_dom"/>
</dbReference>
<dbReference type="SUPFAM" id="SSF51045">
    <property type="entry name" value="WW domain"/>
    <property type="match status" value="1"/>
</dbReference>
<dbReference type="InterPro" id="IPR014352">
    <property type="entry name" value="FERM/acyl-CoA-bd_prot_sf"/>
</dbReference>
<dbReference type="SMART" id="SM00456">
    <property type="entry name" value="WW"/>
    <property type="match status" value="1"/>
</dbReference>
<dbReference type="PROSITE" id="PS50057">
    <property type="entry name" value="FERM_3"/>
    <property type="match status" value="1"/>
</dbReference>
<evidence type="ECO:0000259" key="2">
    <source>
        <dbReference type="PROSITE" id="PS50020"/>
    </source>
</evidence>
<dbReference type="SUPFAM" id="SSF47031">
    <property type="entry name" value="Second domain of FERM"/>
    <property type="match status" value="1"/>
</dbReference>